<reference evidence="3 4" key="1">
    <citation type="submission" date="2017-02" db="EMBL/GenBank/DDBJ databases">
        <authorList>
            <person name="Peterson S.W."/>
        </authorList>
    </citation>
    <scope>NUCLEOTIDE SEQUENCE [LARGE SCALE GENOMIC DNA]</scope>
    <source>
        <strain evidence="3 4">ATCC 43854</strain>
    </source>
</reference>
<dbReference type="Proteomes" id="UP000190449">
    <property type="component" value="Unassembled WGS sequence"/>
</dbReference>
<evidence type="ECO:0000259" key="1">
    <source>
        <dbReference type="Pfam" id="PF13421"/>
    </source>
</evidence>
<dbReference type="InterPro" id="IPR025640">
    <property type="entry name" value="GYF_2"/>
</dbReference>
<dbReference type="Pfam" id="PF13421">
    <property type="entry name" value="Band_7_1"/>
    <property type="match status" value="1"/>
</dbReference>
<accession>A0A1T4QCA0</accession>
<dbReference type="AlphaFoldDB" id="A0A1T4QCA0"/>
<feature type="domain" description="SPFH" evidence="1">
    <location>
        <begin position="3"/>
        <end position="141"/>
    </location>
</feature>
<dbReference type="STRING" id="28122.SAMN02745108_02240"/>
<evidence type="ECO:0000259" key="2">
    <source>
        <dbReference type="Pfam" id="PF14237"/>
    </source>
</evidence>
<evidence type="ECO:0000313" key="3">
    <source>
        <dbReference type="EMBL" id="SKA01359.1"/>
    </source>
</evidence>
<name>A0A1T4QCA0_9BACT</name>
<gene>
    <name evidence="3" type="ORF">SAMN02745108_02240</name>
</gene>
<feature type="domain" description="GYF" evidence="2">
    <location>
        <begin position="310"/>
        <end position="357"/>
    </location>
</feature>
<protein>
    <submittedName>
        <fullName evidence="3">SPFH domain-Band 7 family protein</fullName>
    </submittedName>
</protein>
<organism evidence="3 4">
    <name type="scientific">Fibrobacter intestinalis</name>
    <dbReference type="NCBI Taxonomy" id="28122"/>
    <lineage>
        <taxon>Bacteria</taxon>
        <taxon>Pseudomonadati</taxon>
        <taxon>Fibrobacterota</taxon>
        <taxon>Fibrobacteria</taxon>
        <taxon>Fibrobacterales</taxon>
        <taxon>Fibrobacteraceae</taxon>
        <taxon>Fibrobacter</taxon>
    </lineage>
</organism>
<proteinExistence type="predicted"/>
<sequence length="384" mass="41285">MAFGGASPFQAEVYYINLAGIIQIKFAIPYFDVFDPRQPDLGVPVAVRGTMSFKIADYREFIKLHRLVNFDLDAFQKQIKDACVKYVKDTVINIVDNIPLVQIEKKIIAVSDAIEERLKKRLQSEFGVVVSSVDIATIEVDKTSDAYVTLKSVTQDIQTQFTKTQANVNLDTMKAQSAVNIQNMQDMQRINAENMEESLRIQREEAQRAQKLQTEGANFMAHQLNQQTKVALAGTDALGQLGANGGMNMGGNGAFNPGAMMASMAVGGAVGQNMAGMMNNMMGGMQGVPGMTPNMAPPPPPMPPQIQFNVVVNGQSSGPFDMNALQQMIAAGTLTKDTLVWKVGMPAWAAASSVSELASLFAPAVPPVPPVPGNPGVPPVPPSL</sequence>
<dbReference type="EMBL" id="FUWU01000045">
    <property type="protein sequence ID" value="SKA01359.1"/>
    <property type="molecule type" value="Genomic_DNA"/>
</dbReference>
<dbReference type="InterPro" id="IPR033880">
    <property type="entry name" value="SPFH_YdjI"/>
</dbReference>
<evidence type="ECO:0000313" key="4">
    <source>
        <dbReference type="Proteomes" id="UP000190449"/>
    </source>
</evidence>
<dbReference type="Pfam" id="PF14237">
    <property type="entry name" value="GYF_2"/>
    <property type="match status" value="1"/>
</dbReference>